<evidence type="ECO:0000259" key="1">
    <source>
        <dbReference type="Pfam" id="PF03446"/>
    </source>
</evidence>
<dbReference type="EMBL" id="UINC01043831">
    <property type="protein sequence ID" value="SVB48423.1"/>
    <property type="molecule type" value="Genomic_DNA"/>
</dbReference>
<feature type="non-terminal residue" evidence="2">
    <location>
        <position position="36"/>
    </location>
</feature>
<dbReference type="AlphaFoldDB" id="A0A382EEQ2"/>
<dbReference type="GO" id="GO:0050661">
    <property type="term" value="F:NADP binding"/>
    <property type="evidence" value="ECO:0007669"/>
    <property type="project" value="InterPro"/>
</dbReference>
<name>A0A382EEQ2_9ZZZZ</name>
<gene>
    <name evidence="2" type="ORF">METZ01_LOCUS201277</name>
</gene>
<dbReference type="Pfam" id="PF03446">
    <property type="entry name" value="NAD_binding_2"/>
    <property type="match status" value="1"/>
</dbReference>
<accession>A0A382EEQ2</accession>
<evidence type="ECO:0000313" key="2">
    <source>
        <dbReference type="EMBL" id="SVB48423.1"/>
    </source>
</evidence>
<dbReference type="InterPro" id="IPR006115">
    <property type="entry name" value="6PGDH_NADP-bd"/>
</dbReference>
<dbReference type="Gene3D" id="3.40.50.720">
    <property type="entry name" value="NAD(P)-binding Rossmann-like Domain"/>
    <property type="match status" value="1"/>
</dbReference>
<sequence>MESKPKLGYLGLGLMGSQMTKRLIKNGYQVTGFDPD</sequence>
<feature type="domain" description="6-phosphogluconate dehydrogenase NADP-binding" evidence="1">
    <location>
        <begin position="6"/>
        <end position="34"/>
    </location>
</feature>
<reference evidence="2" key="1">
    <citation type="submission" date="2018-05" db="EMBL/GenBank/DDBJ databases">
        <authorList>
            <person name="Lanie J.A."/>
            <person name="Ng W.-L."/>
            <person name="Kazmierczak K.M."/>
            <person name="Andrzejewski T.M."/>
            <person name="Davidsen T.M."/>
            <person name="Wayne K.J."/>
            <person name="Tettelin H."/>
            <person name="Glass J.I."/>
            <person name="Rusch D."/>
            <person name="Podicherti R."/>
            <person name="Tsui H.-C.T."/>
            <person name="Winkler M.E."/>
        </authorList>
    </citation>
    <scope>NUCLEOTIDE SEQUENCE</scope>
</reference>
<organism evidence="2">
    <name type="scientific">marine metagenome</name>
    <dbReference type="NCBI Taxonomy" id="408172"/>
    <lineage>
        <taxon>unclassified sequences</taxon>
        <taxon>metagenomes</taxon>
        <taxon>ecological metagenomes</taxon>
    </lineage>
</organism>
<dbReference type="InterPro" id="IPR036291">
    <property type="entry name" value="NAD(P)-bd_dom_sf"/>
</dbReference>
<proteinExistence type="predicted"/>
<protein>
    <recommendedName>
        <fullName evidence="1">6-phosphogluconate dehydrogenase NADP-binding domain-containing protein</fullName>
    </recommendedName>
</protein>
<dbReference type="SUPFAM" id="SSF51735">
    <property type="entry name" value="NAD(P)-binding Rossmann-fold domains"/>
    <property type="match status" value="1"/>
</dbReference>